<dbReference type="AlphaFoldDB" id="A0A166UB65"/>
<dbReference type="OrthoDB" id="3233375at2759"/>
<dbReference type="Proteomes" id="UP000076532">
    <property type="component" value="Unassembled WGS sequence"/>
</dbReference>
<sequence length="96" mass="10283">MSFMCHIHRTLGSLGPGKGRAIAFVIGCGLGVLMCTLFVLTVQGGNTSDEEAAYREIISVTDANRTALTELGFEDLTKGVEDDKDFFVKKAAPNTL</sequence>
<keyword evidence="1" id="KW-1133">Transmembrane helix</keyword>
<proteinExistence type="predicted"/>
<keyword evidence="1" id="KW-0812">Transmembrane</keyword>
<organism evidence="2 3">
    <name type="scientific">Athelia psychrophila</name>
    <dbReference type="NCBI Taxonomy" id="1759441"/>
    <lineage>
        <taxon>Eukaryota</taxon>
        <taxon>Fungi</taxon>
        <taxon>Dikarya</taxon>
        <taxon>Basidiomycota</taxon>
        <taxon>Agaricomycotina</taxon>
        <taxon>Agaricomycetes</taxon>
        <taxon>Agaricomycetidae</taxon>
        <taxon>Atheliales</taxon>
        <taxon>Atheliaceae</taxon>
        <taxon>Athelia</taxon>
    </lineage>
</organism>
<gene>
    <name evidence="2" type="ORF">FIBSPDRAFT_945041</name>
</gene>
<protein>
    <submittedName>
        <fullName evidence="2">Uncharacterized protein</fullName>
    </submittedName>
</protein>
<keyword evidence="1" id="KW-0472">Membrane</keyword>
<feature type="transmembrane region" description="Helical" evidence="1">
    <location>
        <begin position="21"/>
        <end position="40"/>
    </location>
</feature>
<reference evidence="2 3" key="1">
    <citation type="journal article" date="2016" name="Mol. Biol. Evol.">
        <title>Comparative Genomics of Early-Diverging Mushroom-Forming Fungi Provides Insights into the Origins of Lignocellulose Decay Capabilities.</title>
        <authorList>
            <person name="Nagy L.G."/>
            <person name="Riley R."/>
            <person name="Tritt A."/>
            <person name="Adam C."/>
            <person name="Daum C."/>
            <person name="Floudas D."/>
            <person name="Sun H."/>
            <person name="Yadav J.S."/>
            <person name="Pangilinan J."/>
            <person name="Larsson K.H."/>
            <person name="Matsuura K."/>
            <person name="Barry K."/>
            <person name="Labutti K."/>
            <person name="Kuo R."/>
            <person name="Ohm R.A."/>
            <person name="Bhattacharya S.S."/>
            <person name="Shirouzu T."/>
            <person name="Yoshinaga Y."/>
            <person name="Martin F.M."/>
            <person name="Grigoriev I.V."/>
            <person name="Hibbett D.S."/>
        </authorList>
    </citation>
    <scope>NUCLEOTIDE SEQUENCE [LARGE SCALE GENOMIC DNA]</scope>
    <source>
        <strain evidence="2 3">CBS 109695</strain>
    </source>
</reference>
<evidence type="ECO:0000313" key="2">
    <source>
        <dbReference type="EMBL" id="KZP31515.1"/>
    </source>
</evidence>
<keyword evidence="3" id="KW-1185">Reference proteome</keyword>
<evidence type="ECO:0000256" key="1">
    <source>
        <dbReference type="SAM" id="Phobius"/>
    </source>
</evidence>
<name>A0A166UB65_9AGAM</name>
<accession>A0A166UB65</accession>
<dbReference type="EMBL" id="KV417489">
    <property type="protein sequence ID" value="KZP31515.1"/>
    <property type="molecule type" value="Genomic_DNA"/>
</dbReference>
<evidence type="ECO:0000313" key="3">
    <source>
        <dbReference type="Proteomes" id="UP000076532"/>
    </source>
</evidence>